<dbReference type="SUPFAM" id="SSF52833">
    <property type="entry name" value="Thioredoxin-like"/>
    <property type="match status" value="1"/>
</dbReference>
<dbReference type="InterPro" id="IPR009094">
    <property type="entry name" value="DiS-bond_isomerase_DsbC/G_N_sf"/>
</dbReference>
<evidence type="ECO:0000259" key="8">
    <source>
        <dbReference type="Pfam" id="PF10411"/>
    </source>
</evidence>
<name>A0A0U5AX45_9BACT</name>
<dbReference type="InterPro" id="IPR018950">
    <property type="entry name" value="DiS-bond_isomerase_DsbC/G_N"/>
</dbReference>
<dbReference type="PANTHER" id="PTHR35272">
    <property type="entry name" value="THIOL:DISULFIDE INTERCHANGE PROTEIN DSBC-RELATED"/>
    <property type="match status" value="1"/>
</dbReference>
<reference evidence="11" key="2">
    <citation type="journal article" date="2016" name="Int. J. Syst. Evol. Microbiol.">
        <title>Caldimicrobium thiodismutans sp. nov., a sulfur-disproportionating bacterium isolated from a hot spring.</title>
        <authorList>
            <person name="Kojima H."/>
            <person name="Umezawa K."/>
            <person name="Fukui M."/>
        </authorList>
    </citation>
    <scope>NUCLEOTIDE SEQUENCE [LARGE SCALE GENOMIC DNA]</scope>
    <source>
        <strain evidence="11">TF1</strain>
    </source>
</reference>
<gene>
    <name evidence="10" type="ORF">THC_1596</name>
</gene>
<comment type="subcellular location">
    <subcellularLocation>
        <location evidence="1">Periplasm</location>
    </subcellularLocation>
</comment>
<keyword evidence="4" id="KW-0574">Periplasm</keyword>
<dbReference type="CDD" id="cd03020">
    <property type="entry name" value="DsbA_DsbC_DsbG"/>
    <property type="match status" value="1"/>
</dbReference>
<dbReference type="InterPro" id="IPR033954">
    <property type="entry name" value="DiS-bond_Isoase_DsbC/G"/>
</dbReference>
<evidence type="ECO:0000256" key="1">
    <source>
        <dbReference type="ARBA" id="ARBA00004418"/>
    </source>
</evidence>
<keyword evidence="11" id="KW-1185">Reference proteome</keyword>
<dbReference type="GO" id="GO:0042597">
    <property type="term" value="C:periplasmic space"/>
    <property type="evidence" value="ECO:0007669"/>
    <property type="project" value="UniProtKB-SubCell"/>
</dbReference>
<protein>
    <submittedName>
        <fullName evidence="10">Thiol:disulfide interchange protein</fullName>
    </submittedName>
</protein>
<dbReference type="Gene3D" id="3.40.30.10">
    <property type="entry name" value="Glutaredoxin"/>
    <property type="match status" value="1"/>
</dbReference>
<dbReference type="InterPro" id="IPR012336">
    <property type="entry name" value="Thioredoxin-like_fold"/>
</dbReference>
<evidence type="ECO:0000256" key="6">
    <source>
        <dbReference type="ARBA" id="ARBA00023284"/>
    </source>
</evidence>
<evidence type="ECO:0000256" key="7">
    <source>
        <dbReference type="SAM" id="SignalP"/>
    </source>
</evidence>
<dbReference type="InterPro" id="IPR036249">
    <property type="entry name" value="Thioredoxin-like_sf"/>
</dbReference>
<evidence type="ECO:0000259" key="9">
    <source>
        <dbReference type="Pfam" id="PF13098"/>
    </source>
</evidence>
<sequence>MKKKIPLLTLVSLLFLSCKGGVSQSFNCPKIEDFQKTLDTIQKGISLEKIEKSPVAGLCEVIVKVSDTDKALFYTDSKGQFIVSGNIIELSSKKNLTSEKLAFLNKRVLPKETLQELEKVVAFTWGQAPASIYLITDPDCPFCKKAEAILEELVKAGKLSVKVILFPLEPIHPEAKAKSISILCDKKGFEGLKNGYLSKNQCAEGTKKVTDSIQLMQKLGVRGTPTFVFPDGEIKSGVLPAEFILSKLGKPS</sequence>
<evidence type="ECO:0000256" key="2">
    <source>
        <dbReference type="ARBA" id="ARBA00009813"/>
    </source>
</evidence>
<organism evidence="10 11">
    <name type="scientific">Caldimicrobium thiodismutans</name>
    <dbReference type="NCBI Taxonomy" id="1653476"/>
    <lineage>
        <taxon>Bacteria</taxon>
        <taxon>Pseudomonadati</taxon>
        <taxon>Thermodesulfobacteriota</taxon>
        <taxon>Thermodesulfobacteria</taxon>
        <taxon>Thermodesulfobacteriales</taxon>
        <taxon>Thermodesulfobacteriaceae</taxon>
        <taxon>Caldimicrobium</taxon>
    </lineage>
</organism>
<dbReference type="Gene3D" id="3.10.450.70">
    <property type="entry name" value="Disulphide bond isomerase, DsbC/G, N-terminal"/>
    <property type="match status" value="1"/>
</dbReference>
<dbReference type="EMBL" id="AP014945">
    <property type="protein sequence ID" value="BAU23960.1"/>
    <property type="molecule type" value="Genomic_DNA"/>
</dbReference>
<evidence type="ECO:0000256" key="4">
    <source>
        <dbReference type="ARBA" id="ARBA00022764"/>
    </source>
</evidence>
<proteinExistence type="inferred from homology"/>
<dbReference type="InterPro" id="IPR051470">
    <property type="entry name" value="Thiol:disulfide_interchange"/>
</dbReference>
<keyword evidence="6" id="KW-0676">Redox-active center</keyword>
<dbReference type="PROSITE" id="PS51257">
    <property type="entry name" value="PROKAR_LIPOPROTEIN"/>
    <property type="match status" value="1"/>
</dbReference>
<accession>A0A0U5AX45</accession>
<dbReference type="STRING" id="1653476.THC_1596"/>
<dbReference type="AlphaFoldDB" id="A0A0U5AX45"/>
<feature type="chain" id="PRO_5006854931" evidence="7">
    <location>
        <begin position="21"/>
        <end position="252"/>
    </location>
</feature>
<reference evidence="10 11" key="1">
    <citation type="journal article" date="2016" name="Int. J. Syst. Evol. Microbiol.">
        <title>Caldimicrobium thiodismutans sp. nov., a sulfur-disproportionating bacterium isolated from a hot spring, and emended description of the genus Caldimicrobium.</title>
        <authorList>
            <person name="Kojima H."/>
            <person name="Umezawa K."/>
            <person name="Fukui M."/>
        </authorList>
    </citation>
    <scope>NUCLEOTIDE SEQUENCE [LARGE SCALE GENOMIC DNA]</scope>
    <source>
        <strain evidence="10 11">TF1</strain>
    </source>
</reference>
<evidence type="ECO:0000256" key="5">
    <source>
        <dbReference type="ARBA" id="ARBA00023157"/>
    </source>
</evidence>
<evidence type="ECO:0000313" key="10">
    <source>
        <dbReference type="EMBL" id="BAU23960.1"/>
    </source>
</evidence>
<dbReference type="OrthoDB" id="12976at2"/>
<evidence type="ECO:0000313" key="11">
    <source>
        <dbReference type="Proteomes" id="UP000068196"/>
    </source>
</evidence>
<feature type="domain" description="Disulphide bond isomerase DsbC/G N-terminal" evidence="8">
    <location>
        <begin position="29"/>
        <end position="97"/>
    </location>
</feature>
<evidence type="ECO:0000256" key="3">
    <source>
        <dbReference type="ARBA" id="ARBA00022729"/>
    </source>
</evidence>
<dbReference type="Pfam" id="PF10411">
    <property type="entry name" value="DsbC_N"/>
    <property type="match status" value="1"/>
</dbReference>
<dbReference type="Proteomes" id="UP000068196">
    <property type="component" value="Chromosome"/>
</dbReference>
<feature type="domain" description="Thioredoxin-like fold" evidence="9">
    <location>
        <begin position="131"/>
        <end position="243"/>
    </location>
</feature>
<keyword evidence="3 7" id="KW-0732">Signal</keyword>
<dbReference type="PANTHER" id="PTHR35272:SF3">
    <property type="entry name" value="THIOL:DISULFIDE INTERCHANGE PROTEIN DSBC"/>
    <property type="match status" value="1"/>
</dbReference>
<dbReference type="SUPFAM" id="SSF54423">
    <property type="entry name" value="DsbC/DsbG N-terminal domain-like"/>
    <property type="match status" value="1"/>
</dbReference>
<dbReference type="KEGG" id="cthi:THC_1596"/>
<dbReference type="RefSeq" id="WP_068515840.1">
    <property type="nucleotide sequence ID" value="NZ_AP014945.1"/>
</dbReference>
<keyword evidence="5" id="KW-1015">Disulfide bond</keyword>
<feature type="signal peptide" evidence="7">
    <location>
        <begin position="1"/>
        <end position="20"/>
    </location>
</feature>
<dbReference type="Pfam" id="PF13098">
    <property type="entry name" value="Thioredoxin_2"/>
    <property type="match status" value="1"/>
</dbReference>
<comment type="similarity">
    <text evidence="2">Belongs to the thioredoxin family. DsbC subfamily.</text>
</comment>